<evidence type="ECO:0000259" key="8">
    <source>
        <dbReference type="Pfam" id="PF09851"/>
    </source>
</evidence>
<comment type="subcellular location">
    <subcellularLocation>
        <location evidence="1">Cell membrane</location>
        <topology evidence="1">Single-pass membrane protein</topology>
    </subcellularLocation>
</comment>
<dbReference type="AlphaFoldDB" id="A0A3S2XU59"/>
<dbReference type="PANTHER" id="PTHR33885:SF3">
    <property type="entry name" value="PHAGE SHOCK PROTEIN C"/>
    <property type="match status" value="1"/>
</dbReference>
<gene>
    <name evidence="9" type="ORF">EOD73_11645</name>
</gene>
<keyword evidence="2" id="KW-1003">Cell membrane</keyword>
<evidence type="ECO:0000256" key="4">
    <source>
        <dbReference type="ARBA" id="ARBA00022989"/>
    </source>
</evidence>
<comment type="caution">
    <text evidence="9">The sequence shown here is derived from an EMBL/GenBank/DDBJ whole genome shotgun (WGS) entry which is preliminary data.</text>
</comment>
<reference evidence="9 10" key="1">
    <citation type="submission" date="2019-01" db="EMBL/GenBank/DDBJ databases">
        <authorList>
            <person name="Chen W.-M."/>
        </authorList>
    </citation>
    <scope>NUCLEOTIDE SEQUENCE [LARGE SCALE GENOMIC DNA]</scope>
    <source>
        <strain evidence="9 10">CCP-18</strain>
    </source>
</reference>
<accession>A0A3S2XU59</accession>
<evidence type="ECO:0000313" key="9">
    <source>
        <dbReference type="EMBL" id="RVT84774.1"/>
    </source>
</evidence>
<dbReference type="InterPro" id="IPR052027">
    <property type="entry name" value="PspC"/>
</dbReference>
<feature type="domain" description="Phage shock protein PspC N-terminal" evidence="7">
    <location>
        <begin position="48"/>
        <end position="104"/>
    </location>
</feature>
<dbReference type="Pfam" id="PF04024">
    <property type="entry name" value="PspC"/>
    <property type="match status" value="1"/>
</dbReference>
<keyword evidence="5 6" id="KW-0472">Membrane</keyword>
<dbReference type="EMBL" id="SACM01000003">
    <property type="protein sequence ID" value="RVT84774.1"/>
    <property type="molecule type" value="Genomic_DNA"/>
</dbReference>
<name>A0A3S2XU59_9BURK</name>
<dbReference type="OrthoDB" id="9154309at2"/>
<keyword evidence="10" id="KW-1185">Reference proteome</keyword>
<evidence type="ECO:0000256" key="6">
    <source>
        <dbReference type="SAM" id="Phobius"/>
    </source>
</evidence>
<evidence type="ECO:0000259" key="7">
    <source>
        <dbReference type="Pfam" id="PF04024"/>
    </source>
</evidence>
<dbReference type="Proteomes" id="UP000288587">
    <property type="component" value="Unassembled WGS sequence"/>
</dbReference>
<organism evidence="9 10">
    <name type="scientific">Inhella crocodyli</name>
    <dbReference type="NCBI Taxonomy" id="2499851"/>
    <lineage>
        <taxon>Bacteria</taxon>
        <taxon>Pseudomonadati</taxon>
        <taxon>Pseudomonadota</taxon>
        <taxon>Betaproteobacteria</taxon>
        <taxon>Burkholderiales</taxon>
        <taxon>Sphaerotilaceae</taxon>
        <taxon>Inhella</taxon>
    </lineage>
</organism>
<dbReference type="Pfam" id="PF09851">
    <property type="entry name" value="SHOCT"/>
    <property type="match status" value="1"/>
</dbReference>
<evidence type="ECO:0000256" key="3">
    <source>
        <dbReference type="ARBA" id="ARBA00022692"/>
    </source>
</evidence>
<feature type="transmembrane region" description="Helical" evidence="6">
    <location>
        <begin position="78"/>
        <end position="101"/>
    </location>
</feature>
<dbReference type="PANTHER" id="PTHR33885">
    <property type="entry name" value="PHAGE SHOCK PROTEIN C"/>
    <property type="match status" value="1"/>
</dbReference>
<evidence type="ECO:0000256" key="1">
    <source>
        <dbReference type="ARBA" id="ARBA00004162"/>
    </source>
</evidence>
<feature type="domain" description="SHOCT" evidence="8">
    <location>
        <begin position="6"/>
        <end position="31"/>
    </location>
</feature>
<dbReference type="InterPro" id="IPR007168">
    <property type="entry name" value="Phageshock_PspC_N"/>
</dbReference>
<proteinExistence type="predicted"/>
<protein>
    <submittedName>
        <fullName evidence="9">PspC domain-containing protein</fullName>
    </submittedName>
</protein>
<sequence>MFANDLDRLAALHSNGKLSDEEFQRAKARVLDGQDPAPATAAAAAVNGLRRSRSDRWIGGVCGGLARVTGLEAWGWRLLFVLGLFLSGCSLLAYALLWIFVPNE</sequence>
<dbReference type="InterPro" id="IPR018649">
    <property type="entry name" value="SHOCT"/>
</dbReference>
<evidence type="ECO:0000256" key="2">
    <source>
        <dbReference type="ARBA" id="ARBA00022475"/>
    </source>
</evidence>
<keyword evidence="3 6" id="KW-0812">Transmembrane</keyword>
<evidence type="ECO:0000313" key="10">
    <source>
        <dbReference type="Proteomes" id="UP000288587"/>
    </source>
</evidence>
<evidence type="ECO:0000256" key="5">
    <source>
        <dbReference type="ARBA" id="ARBA00023136"/>
    </source>
</evidence>
<keyword evidence="4 6" id="KW-1133">Transmembrane helix</keyword>
<dbReference type="RefSeq" id="WP_127683176.1">
    <property type="nucleotide sequence ID" value="NZ_SACM01000003.1"/>
</dbReference>
<dbReference type="GO" id="GO:0005886">
    <property type="term" value="C:plasma membrane"/>
    <property type="evidence" value="ECO:0007669"/>
    <property type="project" value="UniProtKB-SubCell"/>
</dbReference>